<evidence type="ECO:0000313" key="2">
    <source>
        <dbReference type="Proteomes" id="UP000035068"/>
    </source>
</evidence>
<organism evidence="1 2">
    <name type="scientific">Geoalkalibacter ferrihydriticus DSM 17813</name>
    <dbReference type="NCBI Taxonomy" id="1121915"/>
    <lineage>
        <taxon>Bacteria</taxon>
        <taxon>Pseudomonadati</taxon>
        <taxon>Thermodesulfobacteriota</taxon>
        <taxon>Desulfuromonadia</taxon>
        <taxon>Desulfuromonadales</taxon>
        <taxon>Geoalkalibacteraceae</taxon>
        <taxon>Geoalkalibacter</taxon>
    </lineage>
</organism>
<gene>
    <name evidence="1" type="ORF">GFER_06195</name>
</gene>
<dbReference type="EMBL" id="JWJD01000001">
    <property type="protein sequence ID" value="KIH78268.1"/>
    <property type="molecule type" value="Genomic_DNA"/>
</dbReference>
<protein>
    <recommendedName>
        <fullName evidence="3">DUF5666 domain-containing protein</fullName>
    </recommendedName>
</protein>
<proteinExistence type="predicted"/>
<comment type="caution">
    <text evidence="1">The sequence shown here is derived from an EMBL/GenBank/DDBJ whole genome shotgun (WGS) entry which is preliminary data.</text>
</comment>
<reference evidence="1 2" key="1">
    <citation type="submission" date="2014-12" db="EMBL/GenBank/DDBJ databases">
        <title>Genomes of Geoalkalibacter ferrihydriticus and Geoalkalibacter subterraneus, two haloalkaliphilic metal-reducing members of the Geobacteraceae.</title>
        <authorList>
            <person name="Badalamenti J.P."/>
            <person name="Torres C.I."/>
            <person name="Krajmalnik-Brown R."/>
            <person name="Bond D.R."/>
        </authorList>
    </citation>
    <scope>NUCLEOTIDE SEQUENCE [LARGE SCALE GENOMIC DNA]</scope>
    <source>
        <strain evidence="1 2">DSM 17813</strain>
    </source>
</reference>
<name>A0A0C2EHY6_9BACT</name>
<dbReference type="AlphaFoldDB" id="A0A0C2EHY6"/>
<evidence type="ECO:0008006" key="3">
    <source>
        <dbReference type="Google" id="ProtNLM"/>
    </source>
</evidence>
<accession>A0A0C2EHY6</accession>
<keyword evidence="2" id="KW-1185">Reference proteome</keyword>
<sequence>MARIWASRRFLLLLVGLVVAVMFIAPEPVTAKKDRDRIRFYGWVESMPQGLHGTWIIGGRMVTTNPQTQFDQEEGPLRIGGCAKVDIRSGLVREIDSEPASDCR</sequence>
<dbReference type="Proteomes" id="UP000035068">
    <property type="component" value="Unassembled WGS sequence"/>
</dbReference>
<evidence type="ECO:0000313" key="1">
    <source>
        <dbReference type="EMBL" id="KIH78268.1"/>
    </source>
</evidence>